<dbReference type="OrthoDB" id="8033832at2759"/>
<keyword evidence="4" id="KW-0804">Transcription</keyword>
<dbReference type="VEuPathDB" id="FungiDB:YALI0_F08393g"/>
<keyword evidence="4" id="KW-0805">Transcription regulation</keyword>
<dbReference type="KEGG" id="yli:2908499"/>
<dbReference type="InterPro" id="IPR039370">
    <property type="entry name" value="BTF3"/>
</dbReference>
<sequence length="162" mass="17292">MPVDPAKLAALQKKSGAQSGGKGTPRRPGKKVAGRNISEDEKKLSATLKKFNAQEITGISEVNMFKEDGTVLHFPKVHVEGSVASNTFAISGPSQQKDIAELIPDILPQMGQDALLQLQQAAVQFSKLQEQAKKTAGGPDAAKEAGDDEIPNLVENFEDNVE</sequence>
<dbReference type="Pfam" id="PF01849">
    <property type="entry name" value="NAC"/>
    <property type="match status" value="1"/>
</dbReference>
<feature type="domain" description="NAC-A/B" evidence="6">
    <location>
        <begin position="38"/>
        <end position="103"/>
    </location>
</feature>
<accession>A0A1D8NMH8</accession>
<dbReference type="SMR" id="A0A1D8NMH8"/>
<organism evidence="7 9">
    <name type="scientific">Yarrowia lipolytica</name>
    <name type="common">Candida lipolytica</name>
    <dbReference type="NCBI Taxonomy" id="4952"/>
    <lineage>
        <taxon>Eukaryota</taxon>
        <taxon>Fungi</taxon>
        <taxon>Dikarya</taxon>
        <taxon>Ascomycota</taxon>
        <taxon>Saccharomycotina</taxon>
        <taxon>Dipodascomycetes</taxon>
        <taxon>Dipodascales</taxon>
        <taxon>Dipodascales incertae sedis</taxon>
        <taxon>Yarrowia</taxon>
    </lineage>
</organism>
<evidence type="ECO:0000313" key="10">
    <source>
        <dbReference type="Proteomes" id="UP000256601"/>
    </source>
</evidence>
<dbReference type="PROSITE" id="PS51151">
    <property type="entry name" value="NAC_AB"/>
    <property type="match status" value="1"/>
</dbReference>
<feature type="region of interest" description="Disordered" evidence="5">
    <location>
        <begin position="130"/>
        <end position="162"/>
    </location>
</feature>
<evidence type="ECO:0000256" key="2">
    <source>
        <dbReference type="ARBA" id="ARBA00005296"/>
    </source>
</evidence>
<keyword evidence="3" id="KW-0813">Transport</keyword>
<comment type="subcellular location">
    <subcellularLocation>
        <location evidence="1">Cytoplasm</location>
    </subcellularLocation>
</comment>
<comment type="similarity">
    <text evidence="2 4">Belongs to the NAC-beta family.</text>
</comment>
<evidence type="ECO:0000256" key="1">
    <source>
        <dbReference type="ARBA" id="ARBA00004496"/>
    </source>
</evidence>
<dbReference type="Gene3D" id="2.20.70.30">
    <property type="entry name" value="Nascent polypeptide-associated complex domain"/>
    <property type="match status" value="1"/>
</dbReference>
<feature type="compositionally biased region" description="Basic residues" evidence="5">
    <location>
        <begin position="24"/>
        <end position="33"/>
    </location>
</feature>
<proteinExistence type="inferred from homology"/>
<evidence type="ECO:0000313" key="9">
    <source>
        <dbReference type="Proteomes" id="UP000182444"/>
    </source>
</evidence>
<dbReference type="GO" id="GO:0015031">
    <property type="term" value="P:protein transport"/>
    <property type="evidence" value="ECO:0007669"/>
    <property type="project" value="UniProtKB-KW"/>
</dbReference>
<feature type="compositionally biased region" description="Acidic residues" evidence="5">
    <location>
        <begin position="146"/>
        <end position="162"/>
    </location>
</feature>
<dbReference type="AlphaFoldDB" id="A0A1D8NMH8"/>
<evidence type="ECO:0000256" key="5">
    <source>
        <dbReference type="SAM" id="MobiDB-lite"/>
    </source>
</evidence>
<dbReference type="PANTHER" id="PTHR10351">
    <property type="entry name" value="TRANSCRIPTION FACTOR BTF3 FAMILY MEMBER"/>
    <property type="match status" value="1"/>
</dbReference>
<gene>
    <name evidence="8" type="ORF">B0I71DRAFT_162474</name>
    <name evidence="7" type="ORF">YALI1_F11787g</name>
</gene>
<dbReference type="GeneID" id="2908499"/>
<dbReference type="GO" id="GO:0005854">
    <property type="term" value="C:nascent polypeptide-associated complex"/>
    <property type="evidence" value="ECO:0007669"/>
    <property type="project" value="UniProtKB-ARBA"/>
</dbReference>
<dbReference type="InterPro" id="IPR002715">
    <property type="entry name" value="Nas_poly-pep-assoc_cplx_dom"/>
</dbReference>
<evidence type="ECO:0000256" key="4">
    <source>
        <dbReference type="RuleBase" id="RU361272"/>
    </source>
</evidence>
<dbReference type="FunFam" id="2.20.70.30:FF:000001">
    <property type="entry name" value="Transcription factor BTF3 homolog"/>
    <property type="match status" value="1"/>
</dbReference>
<dbReference type="Proteomes" id="UP000182444">
    <property type="component" value="Chromosome 1F"/>
</dbReference>
<reference evidence="7 9" key="1">
    <citation type="journal article" date="2016" name="PLoS ONE">
        <title>Sequence Assembly of Yarrowia lipolytica Strain W29/CLIB89 Shows Transposable Element Diversity.</title>
        <authorList>
            <person name="Magnan C."/>
            <person name="Yu J."/>
            <person name="Chang I."/>
            <person name="Jahn E."/>
            <person name="Kanomata Y."/>
            <person name="Wu J."/>
            <person name="Zeller M."/>
            <person name="Oakes M."/>
            <person name="Baldi P."/>
            <person name="Sandmeyer S."/>
        </authorList>
    </citation>
    <scope>NUCLEOTIDE SEQUENCE [LARGE SCALE GENOMIC DNA]</scope>
    <source>
        <strain evidence="7">CLIB89</strain>
        <strain evidence="9">CLIB89(W29)</strain>
    </source>
</reference>
<reference evidence="8 10" key="2">
    <citation type="submission" date="2018-07" db="EMBL/GenBank/DDBJ databases">
        <title>Draft Genome Assemblies for Five Robust Yarrowia lipolytica Strains Exhibiting High Lipid Production and Pentose Sugar Utilization and Sugar Alcohol Secretion from Undetoxified Lignocellulosic Biomass Hydrolysates.</title>
        <authorList>
            <consortium name="DOE Joint Genome Institute"/>
            <person name="Walker C."/>
            <person name="Ryu S."/>
            <person name="Na H."/>
            <person name="Zane M."/>
            <person name="LaButti K."/>
            <person name="Lipzen A."/>
            <person name="Haridas S."/>
            <person name="Barry K."/>
            <person name="Grigoriev I.V."/>
            <person name="Quarterman J."/>
            <person name="Slininger P."/>
            <person name="Dien B."/>
            <person name="Trinh C.T."/>
        </authorList>
    </citation>
    <scope>NUCLEOTIDE SEQUENCE [LARGE SCALE GENOMIC DNA]</scope>
    <source>
        <strain evidence="8 10">YB392</strain>
    </source>
</reference>
<feature type="region of interest" description="Disordered" evidence="5">
    <location>
        <begin position="1"/>
        <end position="39"/>
    </location>
</feature>
<evidence type="ECO:0000256" key="3">
    <source>
        <dbReference type="ARBA" id="ARBA00022927"/>
    </source>
</evidence>
<dbReference type="EMBL" id="CP017558">
    <property type="protein sequence ID" value="AOW06850.1"/>
    <property type="molecule type" value="Genomic_DNA"/>
</dbReference>
<evidence type="ECO:0000259" key="6">
    <source>
        <dbReference type="PROSITE" id="PS51151"/>
    </source>
</evidence>
<dbReference type="SMART" id="SM01407">
    <property type="entry name" value="NAC"/>
    <property type="match status" value="1"/>
</dbReference>
<dbReference type="Proteomes" id="UP000256601">
    <property type="component" value="Unassembled WGS sequence"/>
</dbReference>
<protein>
    <recommendedName>
        <fullName evidence="4">Nascent polypeptide-associated complex subunit beta</fullName>
    </recommendedName>
</protein>
<name>A0A1D8NMH8_YARLL</name>
<dbReference type="EMBL" id="KZ857325">
    <property type="protein sequence ID" value="RDW28524.1"/>
    <property type="molecule type" value="Genomic_DNA"/>
</dbReference>
<dbReference type="RefSeq" id="XP_505159.1">
    <property type="nucleotide sequence ID" value="XM_505159.1"/>
</dbReference>
<comment type="subunit">
    <text evidence="4">Part of the nascent polypeptide-associated complex (NAC).</text>
</comment>
<dbReference type="eggNOG" id="KOG2240">
    <property type="taxonomic scope" value="Eukaryota"/>
</dbReference>
<evidence type="ECO:0000313" key="7">
    <source>
        <dbReference type="EMBL" id="AOW06850.1"/>
    </source>
</evidence>
<dbReference type="CDD" id="cd22055">
    <property type="entry name" value="NAC_BTF3"/>
    <property type="match status" value="1"/>
</dbReference>
<keyword evidence="3" id="KW-0653">Protein transport</keyword>
<dbReference type="OMA" id="RMQQSVR"/>
<dbReference type="GO" id="GO:0006613">
    <property type="term" value="P:cotranslational protein targeting to membrane"/>
    <property type="evidence" value="ECO:0007669"/>
    <property type="project" value="UniProtKB-ARBA"/>
</dbReference>
<dbReference type="InterPro" id="IPR038187">
    <property type="entry name" value="NAC_A/B_dom_sf"/>
</dbReference>
<dbReference type="VEuPathDB" id="FungiDB:YALI1_F11787g"/>
<evidence type="ECO:0000313" key="8">
    <source>
        <dbReference type="EMBL" id="RDW28524.1"/>
    </source>
</evidence>